<sequence>MPLCGRYFNGIGGLGQAFSGAGIYNMMDLSLQGATVVVYYSILDQAIVLTPYEESLGDDDLGLDRTSNQLIVWLRNLAQLLIAIEPTADNKAPLDLDPNQRSVLSNLCRPIVVPLSYSNLPAPDNYWILPNRSFTNIVSYMGGDHLFHVIVVGNDTLSVPASKELVHENFNTLLMAGQVLDWVAFSIHRPMHAHETPRNIQAGFF</sequence>
<protein>
    <submittedName>
        <fullName evidence="1">Uncharacterized protein</fullName>
    </submittedName>
</protein>
<accession>A0A0C3C9B9</accession>
<dbReference type="HOGENOM" id="CLU_1337865_0_0_1"/>
<reference evidence="1 2" key="1">
    <citation type="submission" date="2014-04" db="EMBL/GenBank/DDBJ databases">
        <authorList>
            <consortium name="DOE Joint Genome Institute"/>
            <person name="Kuo A."/>
            <person name="Martino E."/>
            <person name="Perotto S."/>
            <person name="Kohler A."/>
            <person name="Nagy L.G."/>
            <person name="Floudas D."/>
            <person name="Copeland A."/>
            <person name="Barry K.W."/>
            <person name="Cichocki N."/>
            <person name="Veneault-Fourrey C."/>
            <person name="LaButti K."/>
            <person name="Lindquist E.A."/>
            <person name="Lipzen A."/>
            <person name="Lundell T."/>
            <person name="Morin E."/>
            <person name="Murat C."/>
            <person name="Sun H."/>
            <person name="Tunlid A."/>
            <person name="Henrissat B."/>
            <person name="Grigoriev I.V."/>
            <person name="Hibbett D.S."/>
            <person name="Martin F."/>
            <person name="Nordberg H.P."/>
            <person name="Cantor M.N."/>
            <person name="Hua S.X."/>
        </authorList>
    </citation>
    <scope>NUCLEOTIDE SEQUENCE [LARGE SCALE GENOMIC DNA]</scope>
    <source>
        <strain evidence="1 2">Zn</strain>
    </source>
</reference>
<organism evidence="1 2">
    <name type="scientific">Oidiodendron maius (strain Zn)</name>
    <dbReference type="NCBI Taxonomy" id="913774"/>
    <lineage>
        <taxon>Eukaryota</taxon>
        <taxon>Fungi</taxon>
        <taxon>Dikarya</taxon>
        <taxon>Ascomycota</taxon>
        <taxon>Pezizomycotina</taxon>
        <taxon>Leotiomycetes</taxon>
        <taxon>Leotiomycetes incertae sedis</taxon>
        <taxon>Myxotrichaceae</taxon>
        <taxon>Oidiodendron</taxon>
    </lineage>
</organism>
<evidence type="ECO:0000313" key="2">
    <source>
        <dbReference type="Proteomes" id="UP000054321"/>
    </source>
</evidence>
<dbReference type="InParanoid" id="A0A0C3C9B9"/>
<dbReference type="Proteomes" id="UP000054321">
    <property type="component" value="Unassembled WGS sequence"/>
</dbReference>
<dbReference type="OrthoDB" id="68575at2759"/>
<dbReference type="AlphaFoldDB" id="A0A0C3C9B9"/>
<proteinExistence type="predicted"/>
<dbReference type="EMBL" id="KN832887">
    <property type="protein sequence ID" value="KIM95513.1"/>
    <property type="molecule type" value="Genomic_DNA"/>
</dbReference>
<dbReference type="STRING" id="913774.A0A0C3C9B9"/>
<name>A0A0C3C9B9_OIDMZ</name>
<reference evidence="2" key="2">
    <citation type="submission" date="2015-01" db="EMBL/GenBank/DDBJ databases">
        <title>Evolutionary Origins and Diversification of the Mycorrhizal Mutualists.</title>
        <authorList>
            <consortium name="DOE Joint Genome Institute"/>
            <consortium name="Mycorrhizal Genomics Consortium"/>
            <person name="Kohler A."/>
            <person name="Kuo A."/>
            <person name="Nagy L.G."/>
            <person name="Floudas D."/>
            <person name="Copeland A."/>
            <person name="Barry K.W."/>
            <person name="Cichocki N."/>
            <person name="Veneault-Fourrey C."/>
            <person name="LaButti K."/>
            <person name="Lindquist E.A."/>
            <person name="Lipzen A."/>
            <person name="Lundell T."/>
            <person name="Morin E."/>
            <person name="Murat C."/>
            <person name="Riley R."/>
            <person name="Ohm R."/>
            <person name="Sun H."/>
            <person name="Tunlid A."/>
            <person name="Henrissat B."/>
            <person name="Grigoriev I.V."/>
            <person name="Hibbett D.S."/>
            <person name="Martin F."/>
        </authorList>
    </citation>
    <scope>NUCLEOTIDE SEQUENCE [LARGE SCALE GENOMIC DNA]</scope>
    <source>
        <strain evidence="2">Zn</strain>
    </source>
</reference>
<keyword evidence="2" id="KW-1185">Reference proteome</keyword>
<evidence type="ECO:0000313" key="1">
    <source>
        <dbReference type="EMBL" id="KIM95513.1"/>
    </source>
</evidence>
<gene>
    <name evidence="1" type="ORF">OIDMADRAFT_59971</name>
</gene>